<dbReference type="EMBL" id="OX596107">
    <property type="protein sequence ID" value="CAN0186740.1"/>
    <property type="molecule type" value="Genomic_DNA"/>
</dbReference>
<evidence type="ECO:0000313" key="1">
    <source>
        <dbReference type="EMBL" id="CAN0186740.1"/>
    </source>
</evidence>
<feature type="non-terminal residue" evidence="1">
    <location>
        <position position="70"/>
    </location>
</feature>
<feature type="non-terminal residue" evidence="1">
    <location>
        <position position="1"/>
    </location>
</feature>
<proteinExistence type="predicted"/>
<organism evidence="1 2">
    <name type="scientific">Rangifer tarandus platyrhynchus</name>
    <name type="common">Svalbard reindeer</name>
    <dbReference type="NCBI Taxonomy" id="3082113"/>
    <lineage>
        <taxon>Eukaryota</taxon>
        <taxon>Metazoa</taxon>
        <taxon>Chordata</taxon>
        <taxon>Craniata</taxon>
        <taxon>Vertebrata</taxon>
        <taxon>Euteleostomi</taxon>
        <taxon>Mammalia</taxon>
        <taxon>Eutheria</taxon>
        <taxon>Laurasiatheria</taxon>
        <taxon>Artiodactyla</taxon>
        <taxon>Ruminantia</taxon>
        <taxon>Pecora</taxon>
        <taxon>Cervidae</taxon>
        <taxon>Odocoileinae</taxon>
        <taxon>Rangifer</taxon>
    </lineage>
</organism>
<reference evidence="1" key="1">
    <citation type="submission" date="2023-05" db="EMBL/GenBank/DDBJ databases">
        <authorList>
            <consortium name="ELIXIR-Norway"/>
        </authorList>
    </citation>
    <scope>NUCLEOTIDE SEQUENCE</scope>
</reference>
<reference evidence="1" key="2">
    <citation type="submission" date="2025-03" db="EMBL/GenBank/DDBJ databases">
        <authorList>
            <consortium name="ELIXIR-Norway"/>
            <consortium name="Elixir Norway"/>
        </authorList>
    </citation>
    <scope>NUCLEOTIDE SEQUENCE</scope>
</reference>
<accession>A0AC59Z2X4</accession>
<protein>
    <submittedName>
        <fullName evidence="1">Uncharacterized protein</fullName>
    </submittedName>
</protein>
<dbReference type="Proteomes" id="UP001162501">
    <property type="component" value="Chromosome 23"/>
</dbReference>
<gene>
    <name evidence="1" type="ORF">MRATA1EN22A_LOCUS13344</name>
</gene>
<sequence>ADSLPAEPLGKHNKQERNTNLVIRRQAALRQPKTHLLKQPCWSERERKNSLPPTRIQSKVSLNMKPTQPL</sequence>
<name>A0AC59Z2X4_RANTA</name>
<evidence type="ECO:0000313" key="2">
    <source>
        <dbReference type="Proteomes" id="UP001162501"/>
    </source>
</evidence>